<dbReference type="Gene3D" id="1.10.10.1150">
    <property type="entry name" value="Coenzyme PQQ synthesis protein D (PqqD)"/>
    <property type="match status" value="1"/>
</dbReference>
<dbReference type="AlphaFoldDB" id="X1J378"/>
<organism evidence="1">
    <name type="scientific">marine sediment metagenome</name>
    <dbReference type="NCBI Taxonomy" id="412755"/>
    <lineage>
        <taxon>unclassified sequences</taxon>
        <taxon>metagenomes</taxon>
        <taxon>ecological metagenomes</taxon>
    </lineage>
</organism>
<name>X1J378_9ZZZZ</name>
<reference evidence="1" key="1">
    <citation type="journal article" date="2014" name="Front. Microbiol.">
        <title>High frequency of phylogenetically diverse reductive dehalogenase-homologous genes in deep subseafloor sedimentary metagenomes.</title>
        <authorList>
            <person name="Kawai M."/>
            <person name="Futagami T."/>
            <person name="Toyoda A."/>
            <person name="Takaki Y."/>
            <person name="Nishi S."/>
            <person name="Hori S."/>
            <person name="Arai W."/>
            <person name="Tsubouchi T."/>
            <person name="Morono Y."/>
            <person name="Uchiyama I."/>
            <person name="Ito T."/>
            <person name="Fujiyama A."/>
            <person name="Inagaki F."/>
            <person name="Takami H."/>
        </authorList>
    </citation>
    <scope>NUCLEOTIDE SEQUENCE</scope>
    <source>
        <strain evidence="1">Expedition CK06-06</strain>
    </source>
</reference>
<evidence type="ECO:0008006" key="2">
    <source>
        <dbReference type="Google" id="ProtNLM"/>
    </source>
</evidence>
<comment type="caution">
    <text evidence="1">The sequence shown here is derived from an EMBL/GenBank/DDBJ whole genome shotgun (WGS) entry which is preliminary data.</text>
</comment>
<dbReference type="InterPro" id="IPR041881">
    <property type="entry name" value="PqqD_sf"/>
</dbReference>
<sequence>MTKPSTAVLPKARSTRLVVRELDSETVIYDRKSHKATCLNAFSAQVWRLCDGKRTVHDITEALAPADPAEGAVALTLKKLTKADLLTGSDPLAAHAVPAALSRRAVVHGALAATAAIPVVTTILVPTAAQAASCVPSGGTCSSSADCCPGLFCFFSFCDLSTPTCLPGCPPSP</sequence>
<dbReference type="Pfam" id="PF05402">
    <property type="entry name" value="PqqD"/>
    <property type="match status" value="1"/>
</dbReference>
<accession>X1J378</accession>
<protein>
    <recommendedName>
        <fullName evidence="2">PqqD family protein</fullName>
    </recommendedName>
</protein>
<dbReference type="EMBL" id="BARU01040270">
    <property type="protein sequence ID" value="GAH89141.1"/>
    <property type="molecule type" value="Genomic_DNA"/>
</dbReference>
<proteinExistence type="predicted"/>
<dbReference type="InterPro" id="IPR008792">
    <property type="entry name" value="PQQD"/>
</dbReference>
<evidence type="ECO:0000313" key="1">
    <source>
        <dbReference type="EMBL" id="GAH89141.1"/>
    </source>
</evidence>
<gene>
    <name evidence="1" type="ORF">S03H2_62279</name>
</gene>